<feature type="region of interest" description="Disordered" evidence="5">
    <location>
        <begin position="2426"/>
        <end position="2552"/>
    </location>
</feature>
<evidence type="ECO:0000256" key="2">
    <source>
        <dbReference type="ARBA" id="ARBA00023054"/>
    </source>
</evidence>
<feature type="region of interest" description="Disordered" evidence="5">
    <location>
        <begin position="1830"/>
        <end position="1853"/>
    </location>
</feature>
<feature type="compositionally biased region" description="Polar residues" evidence="5">
    <location>
        <begin position="1391"/>
        <end position="1407"/>
    </location>
</feature>
<dbReference type="EMBL" id="VCGU01000009">
    <property type="protein sequence ID" value="TRY71051.1"/>
    <property type="molecule type" value="Genomic_DNA"/>
</dbReference>
<dbReference type="InterPro" id="IPR001715">
    <property type="entry name" value="CH_dom"/>
</dbReference>
<feature type="region of interest" description="Disordered" evidence="5">
    <location>
        <begin position="2369"/>
        <end position="2399"/>
    </location>
</feature>
<proteinExistence type="inferred from homology"/>
<feature type="region of interest" description="Disordered" evidence="5">
    <location>
        <begin position="382"/>
        <end position="411"/>
    </location>
</feature>
<feature type="compositionally biased region" description="Polar residues" evidence="5">
    <location>
        <begin position="1909"/>
        <end position="1926"/>
    </location>
</feature>
<feature type="compositionally biased region" description="Low complexity" evidence="5">
    <location>
        <begin position="2462"/>
        <end position="2481"/>
    </location>
</feature>
<dbReference type="OMA" id="EPEMKEC"/>
<dbReference type="Gene3D" id="1.10.418.10">
    <property type="entry name" value="Calponin-like domain"/>
    <property type="match status" value="1"/>
</dbReference>
<feature type="compositionally biased region" description="Polar residues" evidence="5">
    <location>
        <begin position="545"/>
        <end position="556"/>
    </location>
</feature>
<organism evidence="7 8">
    <name type="scientific">Tigriopus californicus</name>
    <name type="common">Marine copepod</name>
    <dbReference type="NCBI Taxonomy" id="6832"/>
    <lineage>
        <taxon>Eukaryota</taxon>
        <taxon>Metazoa</taxon>
        <taxon>Ecdysozoa</taxon>
        <taxon>Arthropoda</taxon>
        <taxon>Crustacea</taxon>
        <taxon>Multicrustacea</taxon>
        <taxon>Hexanauplia</taxon>
        <taxon>Copepoda</taxon>
        <taxon>Harpacticoida</taxon>
        <taxon>Harpacticidae</taxon>
        <taxon>Tigriopus</taxon>
    </lineage>
</organism>
<feature type="compositionally biased region" description="Basic and acidic residues" evidence="5">
    <location>
        <begin position="2449"/>
        <end position="2460"/>
    </location>
</feature>
<keyword evidence="2 4" id="KW-0175">Coiled coil</keyword>
<feature type="region of interest" description="Disordered" evidence="5">
    <location>
        <begin position="176"/>
        <end position="234"/>
    </location>
</feature>
<feature type="compositionally biased region" description="Polar residues" evidence="5">
    <location>
        <begin position="1315"/>
        <end position="1330"/>
    </location>
</feature>
<comment type="caution">
    <text evidence="7">The sequence shown here is derived from an EMBL/GenBank/DDBJ whole genome shotgun (WGS) entry which is preliminary data.</text>
</comment>
<feature type="compositionally biased region" description="Basic and acidic residues" evidence="5">
    <location>
        <begin position="869"/>
        <end position="896"/>
    </location>
</feature>
<evidence type="ECO:0000256" key="1">
    <source>
        <dbReference type="ARBA" id="ARBA00022553"/>
    </source>
</evidence>
<feature type="region of interest" description="Disordered" evidence="5">
    <location>
        <begin position="1269"/>
        <end position="1330"/>
    </location>
</feature>
<evidence type="ECO:0000259" key="6">
    <source>
        <dbReference type="PROSITE" id="PS50021"/>
    </source>
</evidence>
<gene>
    <name evidence="7" type="ORF">TCAL_12313</name>
</gene>
<feature type="compositionally biased region" description="Basic and acidic residues" evidence="5">
    <location>
        <begin position="396"/>
        <end position="410"/>
    </location>
</feature>
<evidence type="ECO:0000256" key="3">
    <source>
        <dbReference type="ARBA" id="ARBA00061655"/>
    </source>
</evidence>
<dbReference type="PANTHER" id="PTHR23167">
    <property type="entry name" value="CALPONIN HOMOLOGY DOMAIN-CONTAINING PROTEIN DDB_G0272472-RELATED"/>
    <property type="match status" value="1"/>
</dbReference>
<feature type="coiled-coil region" evidence="4">
    <location>
        <begin position="953"/>
        <end position="1049"/>
    </location>
</feature>
<name>A0A553P038_TIGCA</name>
<dbReference type="Proteomes" id="UP000318571">
    <property type="component" value="Chromosome 9"/>
</dbReference>
<feature type="region of interest" description="Disordered" evidence="5">
    <location>
        <begin position="491"/>
        <end position="568"/>
    </location>
</feature>
<feature type="compositionally biased region" description="Polar residues" evidence="5">
    <location>
        <begin position="298"/>
        <end position="320"/>
    </location>
</feature>
<evidence type="ECO:0000313" key="7">
    <source>
        <dbReference type="EMBL" id="TRY71051.1"/>
    </source>
</evidence>
<feature type="region of interest" description="Disordered" evidence="5">
    <location>
        <begin position="615"/>
        <end position="722"/>
    </location>
</feature>
<feature type="region of interest" description="Disordered" evidence="5">
    <location>
        <begin position="1391"/>
        <end position="1455"/>
    </location>
</feature>
<feature type="compositionally biased region" description="Basic and acidic residues" evidence="5">
    <location>
        <begin position="637"/>
        <end position="647"/>
    </location>
</feature>
<sequence>MSTHLDRKPSLTAEELTPIVMSQLQTTNKLKEESRRQRLNSQRQKQLGMDGLKNPKSLDSGSESCGEESRKRTAQDFISGIQSAISASIPDLTQVPSGDTNGDGAKTPDEGLSDELVSEVESVLSRLMSSVNKGDPNLVPLIANLQSSLKATRQTSSPMSTMMQRKVKVQMPFVAAPPDNQESLSPKTPNSAQKNWTKDPFGSLPKRPQVLQDGNFGPVHSKTFEPNPTTEFESAHTTQQGVEAEVHAASKIPWKIRAARKRQMKHHTTGMTKDEFAQIQQSLRESAAKLAPKPVESYNLTRNKSEGSIQSKQTHNNQCKPNEHPQAHPDSQTPGQLSHMPASYRQLEGNRAYADACKGVDNMLPPSDLGYASDVCDYNVTSNSKGEPPVRPNSMAEDKTRRNQIQEDHSYLQQKRPLSMVSLKPLNRSLESALFDRRQRIIQQRASVFQPKASQEDIRQTPTLSEIKDSQHTSFNGNRQESFDNCLVVPEPQPHLTRQSSTEEEGSRSTKLSRKNSKASSSGVKAKIARRKIMRNANAMDGAQVTFSDPEGNSETNEGEDSVEEKQDNELINEKQQFTLSNFTPTLSKKNWSSRFSNIKNSFDNSSALNINQDESNLNKSRSPSVGRQSDLNQSDNRGRSRTKDKATNGSPNTRSRSAHNLEHNPMSETRPTLADRSKSINRDRAKSKDDKNKLNAITAHSSSNSNSSSAPIPKEKDHSGRDSVDYHQYLEMIERFRGNNPKIYSHPLQKNTPANNNTNALVVRPQYQMTLPPAKSPEVSPSREFNTDAKTKAEVLGLIKAPSKEIELNSKTHDMDYQEYMNIVNKVRATKEFTKLRTEQLRLSSMYDQERDRQQELKKEEERLHMERAKIEQEEKEGEKAEKGESRKSADHNLEPKTSWTQEVNRVHMDRRQPEDHSNNDSCPTTSANSNQGKALKRQTSAEMRRLDEIHRQQLEQQKQQELRELQVRAEQERLAKLREEQIKQEKEREEIRRLEFERLQQIQEEQRRLEYERRRHEEQIRQEQQRLEEQRKKHEQLQAERNAQYNRQRLDMEAQNFASTEDHRLMQDRLRELPETTMPPSALSPEEALIRERLLQQDRLREEHRREEAQIRQEKLNLIHQEEMLLTRQDEMLRQIATDRETLTKQENLIRSRQFERLQQVRQEKVLLEKQEEMLKMREQQLVQEQLREEKLRSEQRILREQEEAIRKRQEEISKELMMGDLSDTGSESITICHPREGQVFMGKKIVPYHQPEIPNQLASAMHVSVPYQSGGPFASDQNRKGPEEASGTEEDTLDEDDEDEDDAEEEGEEDYYQTQVEVQSKHTSVPTSVRTIETKLDNPPWAQVTPYLSYSERQGQEEINDIFRGAKYTQAGVVTSPESMRASTTIITTPESSLQSQLSQNDALSISSSNPGSPPPPVPPLPMDGTSAPMRMPQFNSFVPVQPEVPPRNESFAATAGYSNDQVQAQSNTPYQVRRSLVEATNDEYPPNAYSPKIGGPGSAFKPYESTEPLFDPGNSLSRNLGKSLMQKDTNNPAMHSKVKELRKPFAPPFSTTDTEPEMKECHMNTIDKKKIKQKLSSYSTSETEEEFQAYLKSRSKWHGKGGHKNSWDPLLLDSPPQITQKPLGIIPKPTPHAPVSNQEPVERGTQMVQTPIFIPPPAVQSQVNPIYEPPLKVNKPPTVVHRNNGNTNGTVERIQKSSSIIEVRSKNDPPSLTKERSPGSLPQSIADMNSKLEEGVPLSEAPTSNSMIPWAKTKEVPTTPASSVKIKQERFQEQPEATQQLIKANAAKKPMITHQRTNPTIAAMEIMTRKELALNEMEERRAREGMRKLSGESKSVPQVNNQVQGPKKGIQRQNEVISYALLPHEPRKIAETSGLLKRFEESQQAPLVTPHPSQIPVRALESHAQKQTHSVRPNNSIQTQVQEAPIESRANGSGDLRSTKVRIQSPERSVSAMTMSSNKSGIANTSFMVDSPQPQRKLVATVKPSTTRVLPHEEDSKMTSDMVKKFAEKFETGQVGVKESHLAASPLSLQNSKLRSKSIGNNLSQKMMELEEEKERIEASSNQNKTILPWANSNKAPVLRKRDAIRKGYELRMSKSSDHITAAKMLAEARLQENKAGLSLNRDMSKSIERQIDVYTKTKDDIRKILQFAKVSSVNDRIKMKPKMIQNSGSGGSNGPISNASADSVRGVPGAKLRINQRPGEEYKSEIRSILRNSSKYESLDDLDSPSVEERRTSIENMPSIQSKIENYIQAAEVTARDAPVPPPISKKPSFVKSASLDRKKGPRLVHSNTINNGQTMQIYAQSATDYSATEDETPDLEPHYLKTPAVTPAGLQKSKSFAGQFECILPEDEIDAKKRQMMAFFSDNAPAQPSNLGSSSRTAHGQPSAFPPDRRGSITSISDEILGEDRDLYLHDVDAAFESLLNGEDDDEDEDDNNNARFGTRPGKHLESSRARARDLSSGNGVVGVMSSNNSHSNSVQNKGGERVGSTIRGEEVNSRRMLLPRQPSWTGAGNPTPDTGEPSPSPTQSVTRPSPVLGATPDDNSPLHNLQGLQGEVRQIPSQGPRMAATPNGSRLTRQASMPLSSFTGGQQVYSFNRPPQPLGGTPGSTGPGQIGNRSSIARSATSAKETILTWVQQQVNHYNNVNVTNFSTCWNDGLAFCALIHNFYPEAFDFDKLESRNRRYNFKLAFDVSEKYGDVCPLLDVDDMVKMTKPDWKCVFTYVQSFYRRFRNGREKISPKRTLALQRSPDREDPTNH</sequence>
<feature type="region of interest" description="Disordered" evidence="5">
    <location>
        <begin position="2168"/>
        <end position="2204"/>
    </location>
</feature>
<feature type="compositionally biased region" description="Low complexity" evidence="5">
    <location>
        <begin position="78"/>
        <end position="89"/>
    </location>
</feature>
<dbReference type="PROSITE" id="PS50021">
    <property type="entry name" value="CH"/>
    <property type="match status" value="1"/>
</dbReference>
<keyword evidence="1" id="KW-0597">Phosphoprotein</keyword>
<dbReference type="SMART" id="SM00033">
    <property type="entry name" value="CH"/>
    <property type="match status" value="1"/>
</dbReference>
<comment type="similarity">
    <text evidence="3">Belongs to the smoothelin family.</text>
</comment>
<reference evidence="7 8" key="1">
    <citation type="journal article" date="2018" name="Nat. Ecol. Evol.">
        <title>Genomic signatures of mitonuclear coevolution across populations of Tigriopus californicus.</title>
        <authorList>
            <person name="Barreto F.S."/>
            <person name="Watson E.T."/>
            <person name="Lima T.G."/>
            <person name="Willett C.S."/>
            <person name="Edmands S."/>
            <person name="Li W."/>
            <person name="Burton R.S."/>
        </authorList>
    </citation>
    <scope>NUCLEOTIDE SEQUENCE [LARGE SCALE GENOMIC DNA]</scope>
    <source>
        <strain evidence="7 8">San Diego</strain>
    </source>
</reference>
<feature type="coiled-coil region" evidence="4">
    <location>
        <begin position="1160"/>
        <end position="1214"/>
    </location>
</feature>
<feature type="compositionally biased region" description="Acidic residues" evidence="5">
    <location>
        <begin position="2428"/>
        <end position="2438"/>
    </location>
</feature>
<dbReference type="InterPro" id="IPR050540">
    <property type="entry name" value="F-actin_Monoox_Mical"/>
</dbReference>
<feature type="region of interest" description="Disordered" evidence="5">
    <location>
        <begin position="1905"/>
        <end position="1957"/>
    </location>
</feature>
<feature type="compositionally biased region" description="Polar residues" evidence="5">
    <location>
        <begin position="2509"/>
        <end position="2519"/>
    </location>
</feature>
<feature type="region of interest" description="Disordered" evidence="5">
    <location>
        <begin position="869"/>
        <end position="942"/>
    </location>
</feature>
<feature type="compositionally biased region" description="Basic and acidic residues" evidence="5">
    <location>
        <begin position="1707"/>
        <end position="1721"/>
    </location>
</feature>
<protein>
    <recommendedName>
        <fullName evidence="6">Calponin-homology (CH) domain-containing protein</fullName>
    </recommendedName>
</protein>
<dbReference type="InterPro" id="IPR036872">
    <property type="entry name" value="CH_dom_sf"/>
</dbReference>
<feature type="compositionally biased region" description="Polar residues" evidence="5">
    <location>
        <begin position="2370"/>
        <end position="2386"/>
    </location>
</feature>
<feature type="region of interest" description="Disordered" evidence="5">
    <location>
        <begin position="446"/>
        <end position="479"/>
    </location>
</feature>
<dbReference type="FunFam" id="1.10.418.10:FF:000009">
    <property type="entry name" value="smoothelin isoform X2"/>
    <property type="match status" value="1"/>
</dbReference>
<feature type="compositionally biased region" description="Acidic residues" evidence="5">
    <location>
        <begin position="1289"/>
        <end position="1314"/>
    </location>
</feature>
<feature type="compositionally biased region" description="Basic and acidic residues" evidence="5">
    <location>
        <begin position="906"/>
        <end position="920"/>
    </location>
</feature>
<feature type="compositionally biased region" description="Gly residues" evidence="5">
    <location>
        <begin position="2607"/>
        <end position="2616"/>
    </location>
</feature>
<accession>A0A553P038</accession>
<feature type="compositionally biased region" description="Polar residues" evidence="5">
    <location>
        <begin position="1836"/>
        <end position="1848"/>
    </location>
</feature>
<feature type="region of interest" description="Disordered" evidence="5">
    <location>
        <begin position="1"/>
        <end position="116"/>
    </location>
</feature>
<keyword evidence="8" id="KW-1185">Reference proteome</keyword>
<feature type="region of interest" description="Disordered" evidence="5">
    <location>
        <begin position="289"/>
        <end position="339"/>
    </location>
</feature>
<evidence type="ECO:0000256" key="5">
    <source>
        <dbReference type="SAM" id="MobiDB-lite"/>
    </source>
</evidence>
<evidence type="ECO:0000313" key="8">
    <source>
        <dbReference type="Proteomes" id="UP000318571"/>
    </source>
</evidence>
<dbReference type="PANTHER" id="PTHR23167:SF88">
    <property type="entry name" value="CALPONIN-HOMOLOGY (CH) DOMAIN-CONTAINING PROTEIN"/>
    <property type="match status" value="1"/>
</dbReference>
<feature type="domain" description="Calponin-homology (CH)" evidence="6">
    <location>
        <begin position="2628"/>
        <end position="2734"/>
    </location>
</feature>
<feature type="compositionally biased region" description="Polar residues" evidence="5">
    <location>
        <begin position="921"/>
        <end position="942"/>
    </location>
</feature>
<feature type="region of interest" description="Disordered" evidence="5">
    <location>
        <begin position="2558"/>
        <end position="2577"/>
    </location>
</feature>
<feature type="compositionally biased region" description="Polar residues" evidence="5">
    <location>
        <begin position="224"/>
        <end position="234"/>
    </location>
</feature>
<dbReference type="SUPFAM" id="SSF47576">
    <property type="entry name" value="Calponin-homology domain, CH-domain"/>
    <property type="match status" value="1"/>
</dbReference>
<feature type="compositionally biased region" description="Polar residues" evidence="5">
    <location>
        <begin position="615"/>
        <end position="636"/>
    </location>
</feature>
<feature type="region of interest" description="Disordered" evidence="5">
    <location>
        <begin position="2589"/>
        <end position="2616"/>
    </location>
</feature>
<feature type="region of interest" description="Disordered" evidence="5">
    <location>
        <begin position="1706"/>
        <end position="1729"/>
    </location>
</feature>
<feature type="compositionally biased region" description="Pro residues" evidence="5">
    <location>
        <begin position="1415"/>
        <end position="1425"/>
    </location>
</feature>
<feature type="compositionally biased region" description="Basic and acidic residues" evidence="5">
    <location>
        <begin position="674"/>
        <end position="694"/>
    </location>
</feature>
<evidence type="ECO:0000256" key="4">
    <source>
        <dbReference type="SAM" id="Coils"/>
    </source>
</evidence>
<dbReference type="Pfam" id="PF00307">
    <property type="entry name" value="CH"/>
    <property type="match status" value="1"/>
</dbReference>
<feature type="compositionally biased region" description="Polar residues" evidence="5">
    <location>
        <begin position="180"/>
        <end position="195"/>
    </location>
</feature>